<dbReference type="KEGG" id="fcy:FRACYDRAFT_263716"/>
<protein>
    <submittedName>
        <fullName evidence="2">Uncharacterized protein</fullName>
    </submittedName>
</protein>
<accession>A0A1E7EYC9</accession>
<evidence type="ECO:0000256" key="1">
    <source>
        <dbReference type="SAM" id="MobiDB-lite"/>
    </source>
</evidence>
<feature type="compositionally biased region" description="Polar residues" evidence="1">
    <location>
        <begin position="314"/>
        <end position="327"/>
    </location>
</feature>
<name>A0A1E7EYC9_9STRA</name>
<feature type="compositionally biased region" description="Basic residues" evidence="1">
    <location>
        <begin position="412"/>
        <end position="422"/>
    </location>
</feature>
<dbReference type="OrthoDB" id="10656561at2759"/>
<gene>
    <name evidence="2" type="ORF">FRACYDRAFT_263716</name>
</gene>
<dbReference type="PROSITE" id="PS51257">
    <property type="entry name" value="PROKAR_LIPOPROTEIN"/>
    <property type="match status" value="1"/>
</dbReference>
<feature type="region of interest" description="Disordered" evidence="1">
    <location>
        <begin position="512"/>
        <end position="579"/>
    </location>
</feature>
<dbReference type="EMBL" id="KV784370">
    <property type="protein sequence ID" value="OEU10815.1"/>
    <property type="molecule type" value="Genomic_DNA"/>
</dbReference>
<dbReference type="Proteomes" id="UP000095751">
    <property type="component" value="Unassembled WGS sequence"/>
</dbReference>
<dbReference type="InParanoid" id="A0A1E7EYC9"/>
<evidence type="ECO:0000313" key="2">
    <source>
        <dbReference type="EMBL" id="OEU10815.1"/>
    </source>
</evidence>
<feature type="compositionally biased region" description="Basic and acidic residues" evidence="1">
    <location>
        <begin position="553"/>
        <end position="579"/>
    </location>
</feature>
<feature type="compositionally biased region" description="Polar residues" evidence="1">
    <location>
        <begin position="517"/>
        <end position="530"/>
    </location>
</feature>
<evidence type="ECO:0000313" key="3">
    <source>
        <dbReference type="Proteomes" id="UP000095751"/>
    </source>
</evidence>
<dbReference type="AlphaFoldDB" id="A0A1E7EYC9"/>
<reference evidence="2 3" key="1">
    <citation type="submission" date="2016-09" db="EMBL/GenBank/DDBJ databases">
        <title>Extensive genetic diversity and differential bi-allelic expression allows diatom success in the polar Southern Ocean.</title>
        <authorList>
            <consortium name="DOE Joint Genome Institute"/>
            <person name="Mock T."/>
            <person name="Otillar R.P."/>
            <person name="Strauss J."/>
            <person name="Dupont C."/>
            <person name="Frickenhaus S."/>
            <person name="Maumus F."/>
            <person name="Mcmullan M."/>
            <person name="Sanges R."/>
            <person name="Schmutz J."/>
            <person name="Toseland A."/>
            <person name="Valas R."/>
            <person name="Veluchamy A."/>
            <person name="Ward B.J."/>
            <person name="Allen A."/>
            <person name="Barry K."/>
            <person name="Falciatore A."/>
            <person name="Ferrante M."/>
            <person name="Fortunato A.E."/>
            <person name="Gloeckner G."/>
            <person name="Gruber A."/>
            <person name="Hipkin R."/>
            <person name="Janech M."/>
            <person name="Kroth P."/>
            <person name="Leese F."/>
            <person name="Lindquist E."/>
            <person name="Lyon B.R."/>
            <person name="Martin J."/>
            <person name="Mayer C."/>
            <person name="Parker M."/>
            <person name="Quesneville H."/>
            <person name="Raymond J."/>
            <person name="Uhlig C."/>
            <person name="Valentin K.U."/>
            <person name="Worden A.Z."/>
            <person name="Armbrust E.V."/>
            <person name="Bowler C."/>
            <person name="Green B."/>
            <person name="Moulton V."/>
            <person name="Van Oosterhout C."/>
            <person name="Grigoriev I."/>
        </authorList>
    </citation>
    <scope>NUCLEOTIDE SEQUENCE [LARGE SCALE GENOMIC DNA]</scope>
    <source>
        <strain evidence="2 3">CCMP1102</strain>
    </source>
</reference>
<feature type="compositionally biased region" description="Polar residues" evidence="1">
    <location>
        <begin position="430"/>
        <end position="440"/>
    </location>
</feature>
<feature type="region of interest" description="Disordered" evidence="1">
    <location>
        <begin position="393"/>
        <end position="442"/>
    </location>
</feature>
<feature type="compositionally biased region" description="Acidic residues" evidence="1">
    <location>
        <begin position="89"/>
        <end position="128"/>
    </location>
</feature>
<feature type="region of interest" description="Disordered" evidence="1">
    <location>
        <begin position="54"/>
        <end position="149"/>
    </location>
</feature>
<feature type="region of interest" description="Disordered" evidence="1">
    <location>
        <begin position="314"/>
        <end position="359"/>
    </location>
</feature>
<proteinExistence type="predicted"/>
<sequence>MEMMIRKRGGLVVVAFVMACIVFAVISVTTIASNDNVPSDSIVASLRGGRERRSLIHTTTDTSTNTDKDSYYFKPKSIISSSTRKLEDEQQDEDDNGDNDDEQQEDNDSDDQGDEEEEQEEEEEEQQDDKDQNDNEDNNDDASNSNGSMEYIDNLVADLRDRFESDVATMWNTSPGEWDEEIWKDFGIVAGIVVGLLAFLCLCCCCCCRSGDDGKDLNALTQEEVDARRKKKRGHRGRFFHRNRSEDTDCSRSEHTDWSSPFVLIEDVEKDDTFKTQGSKSTTAIGGIATSPVYTRGGASADVEADGYATLSPLSSNSKAEMQSPGNASGAPSVPNLNDDVSGANGKTLKKNSSVLQESSGGIVGETLDVWSEFLGFKKTKYNIKADEIDEDSAIEETDDERERRGAPPRGRSTRSSRAKSSSKKEIVLANNSDETNTSKKLMGSVGGSVHTGNNSLMTSTAANVNTATAAAAPIAITVSTTGTAGAESFGGEAADTPLPATSATSSIHKMTAETPIISNTKPSVKSPRQASRKNFLKTKNLLRSFGSGNKSKTYDNNKEQYSKEESLLGEDGKSGEDI</sequence>
<organism evidence="2 3">
    <name type="scientific">Fragilariopsis cylindrus CCMP1102</name>
    <dbReference type="NCBI Taxonomy" id="635003"/>
    <lineage>
        <taxon>Eukaryota</taxon>
        <taxon>Sar</taxon>
        <taxon>Stramenopiles</taxon>
        <taxon>Ochrophyta</taxon>
        <taxon>Bacillariophyta</taxon>
        <taxon>Bacillariophyceae</taxon>
        <taxon>Bacillariophycidae</taxon>
        <taxon>Bacillariales</taxon>
        <taxon>Bacillariaceae</taxon>
        <taxon>Fragilariopsis</taxon>
    </lineage>
</organism>
<keyword evidence="3" id="KW-1185">Reference proteome</keyword>